<evidence type="ECO:0000256" key="3">
    <source>
        <dbReference type="ARBA" id="ARBA00014804"/>
    </source>
</evidence>
<evidence type="ECO:0000313" key="11">
    <source>
        <dbReference type="Proteomes" id="UP001219933"/>
    </source>
</evidence>
<organism evidence="10 11">
    <name type="scientific">Malassezia cuniculi</name>
    <dbReference type="NCBI Taxonomy" id="948313"/>
    <lineage>
        <taxon>Eukaryota</taxon>
        <taxon>Fungi</taxon>
        <taxon>Dikarya</taxon>
        <taxon>Basidiomycota</taxon>
        <taxon>Ustilaginomycotina</taxon>
        <taxon>Malasseziomycetes</taxon>
        <taxon>Malasseziales</taxon>
        <taxon>Malasseziaceae</taxon>
        <taxon>Malassezia</taxon>
    </lineage>
</organism>
<reference evidence="10" key="1">
    <citation type="submission" date="2023-03" db="EMBL/GenBank/DDBJ databases">
        <title>Mating type loci evolution in Malassezia.</title>
        <authorList>
            <person name="Coelho M.A."/>
        </authorList>
    </citation>
    <scope>NUCLEOTIDE SEQUENCE</scope>
    <source>
        <strain evidence="10">CBS 11721</strain>
    </source>
</reference>
<comment type="similarity">
    <text evidence="2 6">Belongs to the GINS4/SLD5 family.</text>
</comment>
<evidence type="ECO:0000256" key="6">
    <source>
        <dbReference type="PIRNR" id="PIRNR007764"/>
    </source>
</evidence>
<dbReference type="SUPFAM" id="SSF160059">
    <property type="entry name" value="PriA/YqbF domain"/>
    <property type="match status" value="1"/>
</dbReference>
<dbReference type="CDD" id="cd21692">
    <property type="entry name" value="GINS_B_Sld5"/>
    <property type="match status" value="1"/>
</dbReference>
<evidence type="ECO:0000259" key="9">
    <source>
        <dbReference type="Pfam" id="PF16922"/>
    </source>
</evidence>
<keyword evidence="11" id="KW-1185">Reference proteome</keyword>
<evidence type="ECO:0000259" key="8">
    <source>
        <dbReference type="Pfam" id="PF05916"/>
    </source>
</evidence>
<dbReference type="Pfam" id="PF16922">
    <property type="entry name" value="SLD5_C"/>
    <property type="match status" value="1"/>
</dbReference>
<dbReference type="GO" id="GO:0006261">
    <property type="term" value="P:DNA-templated DNA replication"/>
    <property type="evidence" value="ECO:0007669"/>
    <property type="project" value="InterPro"/>
</dbReference>
<dbReference type="AlphaFoldDB" id="A0AAF0ERU3"/>
<dbReference type="CDD" id="cd11711">
    <property type="entry name" value="GINS_A_Sld5"/>
    <property type="match status" value="1"/>
</dbReference>
<name>A0AAF0ERU3_9BASI</name>
<dbReference type="InterPro" id="IPR036224">
    <property type="entry name" value="GINS_bundle-like_dom_sf"/>
</dbReference>
<evidence type="ECO:0000256" key="2">
    <source>
        <dbReference type="ARBA" id="ARBA00008187"/>
    </source>
</evidence>
<feature type="domain" description="GINS subunit" evidence="8">
    <location>
        <begin position="94"/>
        <end position="171"/>
    </location>
</feature>
<dbReference type="PANTHER" id="PTHR21206:SF0">
    <property type="entry name" value="DNA REPLICATION COMPLEX GINS PROTEIN SLD5"/>
    <property type="match status" value="1"/>
</dbReference>
<dbReference type="InterPro" id="IPR038749">
    <property type="entry name" value="Sld5_GINS_A"/>
</dbReference>
<accession>A0AAF0ERU3</accession>
<dbReference type="GO" id="GO:0000727">
    <property type="term" value="P:double-strand break repair via break-induced replication"/>
    <property type="evidence" value="ECO:0007669"/>
    <property type="project" value="TreeGrafter"/>
</dbReference>
<dbReference type="SUPFAM" id="SSF158573">
    <property type="entry name" value="GINS helical bundle-like"/>
    <property type="match status" value="1"/>
</dbReference>
<dbReference type="Pfam" id="PF05916">
    <property type="entry name" value="Sld5"/>
    <property type="match status" value="1"/>
</dbReference>
<dbReference type="EMBL" id="CP119877">
    <property type="protein sequence ID" value="WFD34010.1"/>
    <property type="molecule type" value="Genomic_DNA"/>
</dbReference>
<dbReference type="InterPro" id="IPR031633">
    <property type="entry name" value="SLD5_C"/>
</dbReference>
<keyword evidence="5 6" id="KW-0539">Nucleus</keyword>
<feature type="domain" description="DNA replication complex GINS protein SLD5 C-terminal" evidence="9">
    <location>
        <begin position="202"/>
        <end position="254"/>
    </location>
</feature>
<dbReference type="PIRSF" id="PIRSF007764">
    <property type="entry name" value="Sld5"/>
    <property type="match status" value="1"/>
</dbReference>
<evidence type="ECO:0000256" key="7">
    <source>
        <dbReference type="SAM" id="MobiDB-lite"/>
    </source>
</evidence>
<feature type="region of interest" description="Disordered" evidence="7">
    <location>
        <begin position="1"/>
        <end position="44"/>
    </location>
</feature>
<sequence length="254" mass="28546">MSHARYALSDDEDEPRVVTSSTANVVGKHDTPSLPSVTPDVKPDIAESSEPHVTRLIRAWMRERGTPEIQPWCGDLVDTVLDQIKQQQIILDLLAADESTSEEEHFRLNLVQLDMERGKWIVRSYLRVRLHKIERYAMHIAGSTAAQERLSAPELGYVRRYSQMSADHFNSTVLQHLPEEMRGLSDPAPGAPGGAGSMVRTPRMDAPVFVYCRQDCGQLLLPDGAPVYLAQGSIHLLQYRTVRALLSQRRIDLL</sequence>
<gene>
    <name evidence="10" type="primary">SLD5</name>
    <name evidence="10" type="ORF">MCUN1_000838</name>
</gene>
<comment type="function">
    <text evidence="6">The GINS complex plays an essential role in the initiation of DNA replication.</text>
</comment>
<evidence type="ECO:0000256" key="4">
    <source>
        <dbReference type="ARBA" id="ARBA00022705"/>
    </source>
</evidence>
<dbReference type="InterPro" id="IPR008591">
    <property type="entry name" value="GINS_Sld5"/>
</dbReference>
<dbReference type="GO" id="GO:0000811">
    <property type="term" value="C:GINS complex"/>
    <property type="evidence" value="ECO:0007669"/>
    <property type="project" value="UniProtKB-UniRule"/>
</dbReference>
<dbReference type="PANTHER" id="PTHR21206">
    <property type="entry name" value="SLD5 PROTEIN"/>
    <property type="match status" value="1"/>
</dbReference>
<dbReference type="InterPro" id="IPR021151">
    <property type="entry name" value="GINS_A"/>
</dbReference>
<evidence type="ECO:0000256" key="5">
    <source>
        <dbReference type="ARBA" id="ARBA00023242"/>
    </source>
</evidence>
<dbReference type="Proteomes" id="UP001219933">
    <property type="component" value="Chromosome 1"/>
</dbReference>
<comment type="subcellular location">
    <subcellularLocation>
        <location evidence="1 6">Nucleus</location>
    </subcellularLocation>
</comment>
<proteinExistence type="inferred from homology"/>
<evidence type="ECO:0000256" key="1">
    <source>
        <dbReference type="ARBA" id="ARBA00004123"/>
    </source>
</evidence>
<keyword evidence="4 6" id="KW-0235">DNA replication</keyword>
<dbReference type="Gene3D" id="1.20.58.1030">
    <property type="match status" value="1"/>
</dbReference>
<evidence type="ECO:0000313" key="10">
    <source>
        <dbReference type="EMBL" id="WFD34010.1"/>
    </source>
</evidence>
<protein>
    <recommendedName>
        <fullName evidence="3 6">DNA replication complex GINS protein SLD5</fullName>
    </recommendedName>
</protein>